<dbReference type="Proteomes" id="UP000299102">
    <property type="component" value="Unassembled WGS sequence"/>
</dbReference>
<keyword evidence="2" id="KW-1185">Reference proteome</keyword>
<organism evidence="1 2">
    <name type="scientific">Eumeta variegata</name>
    <name type="common">Bagworm moth</name>
    <name type="synonym">Eumeta japonica</name>
    <dbReference type="NCBI Taxonomy" id="151549"/>
    <lineage>
        <taxon>Eukaryota</taxon>
        <taxon>Metazoa</taxon>
        <taxon>Ecdysozoa</taxon>
        <taxon>Arthropoda</taxon>
        <taxon>Hexapoda</taxon>
        <taxon>Insecta</taxon>
        <taxon>Pterygota</taxon>
        <taxon>Neoptera</taxon>
        <taxon>Endopterygota</taxon>
        <taxon>Lepidoptera</taxon>
        <taxon>Glossata</taxon>
        <taxon>Ditrysia</taxon>
        <taxon>Tineoidea</taxon>
        <taxon>Psychidae</taxon>
        <taxon>Oiketicinae</taxon>
        <taxon>Eumeta</taxon>
    </lineage>
</organism>
<name>A0A4C1W847_EUMVA</name>
<accession>A0A4C1W847</accession>
<gene>
    <name evidence="1" type="ORF">EVAR_39711_1</name>
</gene>
<reference evidence="1 2" key="1">
    <citation type="journal article" date="2019" name="Commun. Biol.">
        <title>The bagworm genome reveals a unique fibroin gene that provides high tensile strength.</title>
        <authorList>
            <person name="Kono N."/>
            <person name="Nakamura H."/>
            <person name="Ohtoshi R."/>
            <person name="Tomita M."/>
            <person name="Numata K."/>
            <person name="Arakawa K."/>
        </authorList>
    </citation>
    <scope>NUCLEOTIDE SEQUENCE [LARGE SCALE GENOMIC DNA]</scope>
</reference>
<evidence type="ECO:0000313" key="1">
    <source>
        <dbReference type="EMBL" id="GBP46334.1"/>
    </source>
</evidence>
<comment type="caution">
    <text evidence="1">The sequence shown here is derived from an EMBL/GenBank/DDBJ whole genome shotgun (WGS) entry which is preliminary data.</text>
</comment>
<proteinExistence type="predicted"/>
<evidence type="ECO:0000313" key="2">
    <source>
        <dbReference type="Proteomes" id="UP000299102"/>
    </source>
</evidence>
<protein>
    <submittedName>
        <fullName evidence="1">Uncharacterized protein</fullName>
    </submittedName>
</protein>
<sequence>MTAFSIPITDSDLGLTLDSDLRPPHNSDSGLPLDSDLNLNLDPDFVPVLNPCLISAPLSMPFRHAHDSNLGPAFDFNIGLTLYSYPGPPHNVNPGFFSQFCDHVTSHVTVAWRRATSSGGSFTSRKKGKRVASYLAPRRQTYSETREILPLRIACEWCDAQFQGSPTVPSSPRSCPFYAVCDAFVTYFTAAQLCA</sequence>
<dbReference type="AlphaFoldDB" id="A0A4C1W847"/>
<dbReference type="EMBL" id="BGZK01000481">
    <property type="protein sequence ID" value="GBP46334.1"/>
    <property type="molecule type" value="Genomic_DNA"/>
</dbReference>